<protein>
    <submittedName>
        <fullName evidence="3">Acyltransferase</fullName>
    </submittedName>
</protein>
<dbReference type="GeneID" id="83039011"/>
<dbReference type="KEGG" id="cke:B5M06_06710"/>
<dbReference type="GO" id="GO:0000271">
    <property type="term" value="P:polysaccharide biosynthetic process"/>
    <property type="evidence" value="ECO:0007669"/>
    <property type="project" value="TreeGrafter"/>
</dbReference>
<proteinExistence type="predicted"/>
<keyword evidence="1" id="KW-0812">Transmembrane</keyword>
<evidence type="ECO:0000313" key="4">
    <source>
        <dbReference type="EMBL" id="KUF40453.1"/>
    </source>
</evidence>
<keyword evidence="1" id="KW-1133">Transmembrane helix</keyword>
<dbReference type="AlphaFoldDB" id="A0A0W7YZB9"/>
<reference evidence="3 6" key="2">
    <citation type="submission" date="2017-03" db="EMBL/GenBank/DDBJ databases">
        <title>Rapid Whole Genome Sequencing of Comamonas kerstersii Causing Continuous ambulatory Peritoneal Dialysis-Associated Peritonitis.</title>
        <authorList>
            <person name="Zheng B."/>
        </authorList>
    </citation>
    <scope>NUCLEOTIDE SEQUENCE [LARGE SCALE GENOMIC DNA]</scope>
    <source>
        <strain evidence="3 6">8943</strain>
    </source>
</reference>
<gene>
    <name evidence="4" type="ORF">AS359_02695</name>
    <name evidence="3" type="ORF">B5M06_06710</name>
</gene>
<sequence>MPAARNHTLDHIKAIACLTIVCHHLAFYGPMTDVLRPVLPALLQWLDVYGRMAVQVFLVLGGYLAAAALAPQGQGSDTPPHTLWSKRFVRLCLPYCAALIVALLVNESVRYAGFDHASVSANPSWSSVLAHLLLVQSIGGWEALSAGVWYVAIDFQLYALCVLWFWLSSRATAWPWLGKAGVLVLAALSLWHWNLDSSWDNWALYFVGAYALGMMAWWAAHSPQRNQRWLWVLAIAALGAVALQMAWRDRIALATVSALVLAMGGQVRWPTALRDMQLAPLAWIGQRSYSIFLIHFPVSLLVNACVHLLWPDSVAMNTLGVLLAIGLSIAAGAVLYAWTEHPRASWKRLHLWQLTALSAGMAALAASTYASS</sequence>
<feature type="transmembrane region" description="Helical" evidence="1">
    <location>
        <begin position="48"/>
        <end position="67"/>
    </location>
</feature>
<dbReference type="EMBL" id="LPXH01000027">
    <property type="protein sequence ID" value="KUF40453.1"/>
    <property type="molecule type" value="Genomic_DNA"/>
</dbReference>
<dbReference type="RefSeq" id="WP_054064983.1">
    <property type="nucleotide sequence ID" value="NZ_CP020121.1"/>
</dbReference>
<feature type="domain" description="Acyltransferase 3" evidence="2">
    <location>
        <begin position="7"/>
        <end position="336"/>
    </location>
</feature>
<dbReference type="STRING" id="225992.B5M06_06710"/>
<feature type="transmembrane region" description="Helical" evidence="1">
    <location>
        <begin position="229"/>
        <end position="245"/>
    </location>
</feature>
<feature type="transmembrane region" description="Helical" evidence="1">
    <location>
        <begin position="174"/>
        <end position="191"/>
    </location>
</feature>
<accession>A0A1V3TN16</accession>
<reference evidence="4 5" key="1">
    <citation type="submission" date="2015-12" db="EMBL/GenBank/DDBJ databases">
        <title>Complete genome sequence of a multi-drug resistant strain Acidovorax sp. 12322-1.</title>
        <authorList>
            <person name="Ming D."/>
            <person name="Wang M."/>
            <person name="Hu S."/>
            <person name="Zhou Y."/>
            <person name="Jiang T."/>
        </authorList>
    </citation>
    <scope>NUCLEOTIDE SEQUENCE [LARGE SCALE GENOMIC DNA]</scope>
    <source>
        <strain evidence="4 5">12322-1</strain>
    </source>
</reference>
<dbReference type="GO" id="GO:0016747">
    <property type="term" value="F:acyltransferase activity, transferring groups other than amino-acyl groups"/>
    <property type="evidence" value="ECO:0007669"/>
    <property type="project" value="InterPro"/>
</dbReference>
<dbReference type="Pfam" id="PF01757">
    <property type="entry name" value="Acyl_transf_3"/>
    <property type="match status" value="1"/>
</dbReference>
<feature type="transmembrane region" description="Helical" evidence="1">
    <location>
        <begin position="203"/>
        <end position="220"/>
    </location>
</feature>
<dbReference type="InterPro" id="IPR050879">
    <property type="entry name" value="Acyltransferase_3"/>
</dbReference>
<dbReference type="EMBL" id="CP020121">
    <property type="protein sequence ID" value="AQZ97989.1"/>
    <property type="molecule type" value="Genomic_DNA"/>
</dbReference>
<dbReference type="Proteomes" id="UP000053300">
    <property type="component" value="Unassembled WGS sequence"/>
</dbReference>
<feature type="transmembrane region" description="Helical" evidence="1">
    <location>
        <begin position="251"/>
        <end position="269"/>
    </location>
</feature>
<feature type="transmembrane region" description="Helical" evidence="1">
    <location>
        <begin position="147"/>
        <end position="167"/>
    </location>
</feature>
<dbReference type="GO" id="GO:0016020">
    <property type="term" value="C:membrane"/>
    <property type="evidence" value="ECO:0007669"/>
    <property type="project" value="TreeGrafter"/>
</dbReference>
<evidence type="ECO:0000259" key="2">
    <source>
        <dbReference type="Pfam" id="PF01757"/>
    </source>
</evidence>
<keyword evidence="3" id="KW-0808">Transferase</keyword>
<evidence type="ECO:0000313" key="5">
    <source>
        <dbReference type="Proteomes" id="UP000053300"/>
    </source>
</evidence>
<accession>A0A1V0BDH9</accession>
<dbReference type="PANTHER" id="PTHR23028">
    <property type="entry name" value="ACETYLTRANSFERASE"/>
    <property type="match status" value="1"/>
</dbReference>
<feature type="transmembrane region" description="Helical" evidence="1">
    <location>
        <begin position="12"/>
        <end position="28"/>
    </location>
</feature>
<organism evidence="4 5">
    <name type="scientific">Comamonas kerstersii</name>
    <dbReference type="NCBI Taxonomy" id="225992"/>
    <lineage>
        <taxon>Bacteria</taxon>
        <taxon>Pseudomonadati</taxon>
        <taxon>Pseudomonadota</taxon>
        <taxon>Betaproteobacteria</taxon>
        <taxon>Burkholderiales</taxon>
        <taxon>Comamonadaceae</taxon>
        <taxon>Comamonas</taxon>
    </lineage>
</organism>
<feature type="transmembrane region" description="Helical" evidence="1">
    <location>
        <begin position="351"/>
        <end position="370"/>
    </location>
</feature>
<keyword evidence="5" id="KW-1185">Reference proteome</keyword>
<keyword evidence="1" id="KW-0472">Membrane</keyword>
<name>A0A0W7YZB9_9BURK</name>
<evidence type="ECO:0000256" key="1">
    <source>
        <dbReference type="SAM" id="Phobius"/>
    </source>
</evidence>
<dbReference type="OrthoDB" id="8956208at2"/>
<dbReference type="Proteomes" id="UP000242792">
    <property type="component" value="Chromosome"/>
</dbReference>
<feature type="transmembrane region" description="Helical" evidence="1">
    <location>
        <begin position="88"/>
        <end position="105"/>
    </location>
</feature>
<accession>A0A0W7YZB9</accession>
<evidence type="ECO:0000313" key="3">
    <source>
        <dbReference type="EMBL" id="AQZ97989.1"/>
    </source>
</evidence>
<dbReference type="PANTHER" id="PTHR23028:SF131">
    <property type="entry name" value="BLR2367 PROTEIN"/>
    <property type="match status" value="1"/>
</dbReference>
<evidence type="ECO:0000313" key="6">
    <source>
        <dbReference type="Proteomes" id="UP000242792"/>
    </source>
</evidence>
<feature type="transmembrane region" description="Helical" evidence="1">
    <location>
        <begin position="316"/>
        <end position="339"/>
    </location>
</feature>
<dbReference type="InterPro" id="IPR002656">
    <property type="entry name" value="Acyl_transf_3_dom"/>
</dbReference>
<keyword evidence="3" id="KW-0012">Acyltransferase</keyword>
<feature type="transmembrane region" description="Helical" evidence="1">
    <location>
        <begin position="289"/>
        <end position="310"/>
    </location>
</feature>